<keyword evidence="9" id="KW-1185">Reference proteome</keyword>
<dbReference type="InterPro" id="IPR049326">
    <property type="entry name" value="Rhodopsin_dom_fungi"/>
</dbReference>
<feature type="transmembrane region" description="Helical" evidence="6">
    <location>
        <begin position="131"/>
        <end position="154"/>
    </location>
</feature>
<feature type="transmembrane region" description="Helical" evidence="6">
    <location>
        <begin position="174"/>
        <end position="201"/>
    </location>
</feature>
<protein>
    <submittedName>
        <fullName evidence="8">Integral membrane protein</fullName>
    </submittedName>
</protein>
<dbReference type="Proteomes" id="UP000799753">
    <property type="component" value="Unassembled WGS sequence"/>
</dbReference>
<organism evidence="8 9">
    <name type="scientific">Massarina eburnea CBS 473.64</name>
    <dbReference type="NCBI Taxonomy" id="1395130"/>
    <lineage>
        <taxon>Eukaryota</taxon>
        <taxon>Fungi</taxon>
        <taxon>Dikarya</taxon>
        <taxon>Ascomycota</taxon>
        <taxon>Pezizomycotina</taxon>
        <taxon>Dothideomycetes</taxon>
        <taxon>Pleosporomycetidae</taxon>
        <taxon>Pleosporales</taxon>
        <taxon>Massarineae</taxon>
        <taxon>Massarinaceae</taxon>
        <taxon>Massarina</taxon>
    </lineage>
</organism>
<feature type="transmembrane region" description="Helical" evidence="6">
    <location>
        <begin position="20"/>
        <end position="41"/>
    </location>
</feature>
<dbReference type="PANTHER" id="PTHR33048:SF155">
    <property type="entry name" value="INTEGRAL MEMBRANE PROTEIN"/>
    <property type="match status" value="1"/>
</dbReference>
<accession>A0A6A6SKD3</accession>
<evidence type="ECO:0000256" key="4">
    <source>
        <dbReference type="ARBA" id="ARBA00023136"/>
    </source>
</evidence>
<keyword evidence="3 6" id="KW-1133">Transmembrane helix</keyword>
<evidence type="ECO:0000313" key="9">
    <source>
        <dbReference type="Proteomes" id="UP000799753"/>
    </source>
</evidence>
<proteinExistence type="inferred from homology"/>
<dbReference type="EMBL" id="MU006776">
    <property type="protein sequence ID" value="KAF2646828.1"/>
    <property type="molecule type" value="Genomic_DNA"/>
</dbReference>
<reference evidence="8" key="1">
    <citation type="journal article" date="2020" name="Stud. Mycol.">
        <title>101 Dothideomycetes genomes: a test case for predicting lifestyles and emergence of pathogens.</title>
        <authorList>
            <person name="Haridas S."/>
            <person name="Albert R."/>
            <person name="Binder M."/>
            <person name="Bloem J."/>
            <person name="Labutti K."/>
            <person name="Salamov A."/>
            <person name="Andreopoulos B."/>
            <person name="Baker S."/>
            <person name="Barry K."/>
            <person name="Bills G."/>
            <person name="Bluhm B."/>
            <person name="Cannon C."/>
            <person name="Castanera R."/>
            <person name="Culley D."/>
            <person name="Daum C."/>
            <person name="Ezra D."/>
            <person name="Gonzalez J."/>
            <person name="Henrissat B."/>
            <person name="Kuo A."/>
            <person name="Liang C."/>
            <person name="Lipzen A."/>
            <person name="Lutzoni F."/>
            <person name="Magnuson J."/>
            <person name="Mondo S."/>
            <person name="Nolan M."/>
            <person name="Ohm R."/>
            <person name="Pangilinan J."/>
            <person name="Park H.-J."/>
            <person name="Ramirez L."/>
            <person name="Alfaro M."/>
            <person name="Sun H."/>
            <person name="Tritt A."/>
            <person name="Yoshinaga Y."/>
            <person name="Zwiers L.-H."/>
            <person name="Turgeon B."/>
            <person name="Goodwin S."/>
            <person name="Spatafora J."/>
            <person name="Crous P."/>
            <person name="Grigoriev I."/>
        </authorList>
    </citation>
    <scope>NUCLEOTIDE SEQUENCE</scope>
    <source>
        <strain evidence="8">CBS 473.64</strain>
    </source>
</reference>
<gene>
    <name evidence="8" type="ORF">P280DRAFT_464989</name>
</gene>
<dbReference type="Pfam" id="PF20684">
    <property type="entry name" value="Fung_rhodopsin"/>
    <property type="match status" value="1"/>
</dbReference>
<keyword evidence="2 6" id="KW-0812">Transmembrane</keyword>
<evidence type="ECO:0000256" key="6">
    <source>
        <dbReference type="SAM" id="Phobius"/>
    </source>
</evidence>
<evidence type="ECO:0000259" key="7">
    <source>
        <dbReference type="Pfam" id="PF20684"/>
    </source>
</evidence>
<dbReference type="InterPro" id="IPR052337">
    <property type="entry name" value="SAT4-like"/>
</dbReference>
<sequence length="374" mass="40449">MSAVPEMSPDVAQEDKGPAILAICSTLTALATLFVAARLYVRVNILSRAGLDDWLIVISMICVYVTLGLTVAAVSSGNGRHFPLLTTEQKSGAILYTIAGFCPGVFSFGIPKLAVVALLTRITNPTRKHRIFLWTMTIGCLVLLFGCVIILFAQCSPSRSQWDFSVQGTCWSPWVLIYYSIVAGGLSATTDFYLAIYPAVVLYSLQINLKKKLALGFALGLGSVAGGVAIYKCTRLPGLASQDFSYDTSDITIWTSIEGNSIIIGACIPTLQPLFDRFIAKGFFSSNDPQSNKKSTGYGSHTLATPKIELATIGSGARRTTKSYKKMGISDMTMGQDSEESILNSERNENSEEHVLENHNGILRTQHVAVEYGA</sequence>
<evidence type="ECO:0000313" key="8">
    <source>
        <dbReference type="EMBL" id="KAF2646828.1"/>
    </source>
</evidence>
<name>A0A6A6SKD3_9PLEO</name>
<feature type="transmembrane region" description="Helical" evidence="6">
    <location>
        <begin position="94"/>
        <end position="119"/>
    </location>
</feature>
<dbReference type="GO" id="GO:0016020">
    <property type="term" value="C:membrane"/>
    <property type="evidence" value="ECO:0007669"/>
    <property type="project" value="UniProtKB-SubCell"/>
</dbReference>
<dbReference type="AlphaFoldDB" id="A0A6A6SKD3"/>
<feature type="transmembrane region" description="Helical" evidence="6">
    <location>
        <begin position="213"/>
        <end position="231"/>
    </location>
</feature>
<dbReference type="PANTHER" id="PTHR33048">
    <property type="entry name" value="PTH11-LIKE INTEGRAL MEMBRANE PROTEIN (AFU_ORTHOLOGUE AFUA_5G11245)"/>
    <property type="match status" value="1"/>
</dbReference>
<feature type="transmembrane region" description="Helical" evidence="6">
    <location>
        <begin position="53"/>
        <end position="74"/>
    </location>
</feature>
<evidence type="ECO:0000256" key="5">
    <source>
        <dbReference type="ARBA" id="ARBA00038359"/>
    </source>
</evidence>
<feature type="domain" description="Rhodopsin" evidence="7">
    <location>
        <begin position="37"/>
        <end position="277"/>
    </location>
</feature>
<comment type="similarity">
    <text evidence="5">Belongs to the SAT4 family.</text>
</comment>
<evidence type="ECO:0000256" key="1">
    <source>
        <dbReference type="ARBA" id="ARBA00004141"/>
    </source>
</evidence>
<evidence type="ECO:0000256" key="3">
    <source>
        <dbReference type="ARBA" id="ARBA00022989"/>
    </source>
</evidence>
<comment type="subcellular location">
    <subcellularLocation>
        <location evidence="1">Membrane</location>
        <topology evidence="1">Multi-pass membrane protein</topology>
    </subcellularLocation>
</comment>
<dbReference type="OrthoDB" id="5331848at2759"/>
<evidence type="ECO:0000256" key="2">
    <source>
        <dbReference type="ARBA" id="ARBA00022692"/>
    </source>
</evidence>
<keyword evidence="4 6" id="KW-0472">Membrane</keyword>